<dbReference type="InterPro" id="IPR018062">
    <property type="entry name" value="HTH_AraC-typ_CS"/>
</dbReference>
<dbReference type="InterPro" id="IPR018060">
    <property type="entry name" value="HTH_AraC"/>
</dbReference>
<dbReference type="RefSeq" id="WP_113979353.1">
    <property type="nucleotide sequence ID" value="NZ_QMEY01000001.1"/>
</dbReference>
<dbReference type="OrthoDB" id="241790at2"/>
<evidence type="ECO:0000256" key="3">
    <source>
        <dbReference type="ARBA" id="ARBA00023163"/>
    </source>
</evidence>
<dbReference type="Proteomes" id="UP000253303">
    <property type="component" value="Unassembled WGS sequence"/>
</dbReference>
<keyword evidence="2" id="KW-0238">DNA-binding</keyword>
<dbReference type="PANTHER" id="PTHR46796:SF13">
    <property type="entry name" value="HTH-TYPE TRANSCRIPTIONAL ACTIVATOR RHAS"/>
    <property type="match status" value="1"/>
</dbReference>
<dbReference type="PROSITE" id="PS00041">
    <property type="entry name" value="HTH_ARAC_FAMILY_1"/>
    <property type="match status" value="1"/>
</dbReference>
<dbReference type="SMART" id="SM00342">
    <property type="entry name" value="HTH_ARAC"/>
    <property type="match status" value="1"/>
</dbReference>
<dbReference type="GO" id="GO:0003700">
    <property type="term" value="F:DNA-binding transcription factor activity"/>
    <property type="evidence" value="ECO:0007669"/>
    <property type="project" value="InterPro"/>
</dbReference>
<dbReference type="SUPFAM" id="SSF46689">
    <property type="entry name" value="Homeodomain-like"/>
    <property type="match status" value="2"/>
</dbReference>
<dbReference type="PRINTS" id="PR00032">
    <property type="entry name" value="HTHARAC"/>
</dbReference>
<proteinExistence type="predicted"/>
<dbReference type="EMBL" id="QMEY01000001">
    <property type="protein sequence ID" value="RBQ22050.1"/>
    <property type="molecule type" value="Genomic_DNA"/>
</dbReference>
<dbReference type="Pfam" id="PF12833">
    <property type="entry name" value="HTH_18"/>
    <property type="match status" value="1"/>
</dbReference>
<dbReference type="GO" id="GO:0043565">
    <property type="term" value="F:sequence-specific DNA binding"/>
    <property type="evidence" value="ECO:0007669"/>
    <property type="project" value="InterPro"/>
</dbReference>
<comment type="caution">
    <text evidence="5">The sequence shown here is derived from an EMBL/GenBank/DDBJ whole genome shotgun (WGS) entry which is preliminary data.</text>
</comment>
<sequence>MDPYDDLLRGVRGEGAVFGASALSPPWTLGFDRGAPLTLCLPLRGEGWIVQGETAERVRLGEAAVVRGPEPFVFADSATPGPVRTAAADAPAELTGDTVLLVGSYQLGGEVLRRLIRVLPPVAVVPDDNDCSGMRTYLESQLVQGRPGRQVVLDRLLDWLLVCSLRDWFDRPEATRPAWYAALSDDVAGPALRAIHDDPARPWTLASLAATANVSRTTFARRFTDLVGDPPLTYLTEWRMALAADMLTEPAATVGAVARKVGYSDAFGFSSAFKRTLGISPSAYRRDAGRTRANGAARAITS</sequence>
<dbReference type="InterPro" id="IPR032783">
    <property type="entry name" value="AraC_lig"/>
</dbReference>
<dbReference type="InterPro" id="IPR050204">
    <property type="entry name" value="AraC_XylS_family_regulators"/>
</dbReference>
<evidence type="ECO:0000313" key="5">
    <source>
        <dbReference type="EMBL" id="RBQ22050.1"/>
    </source>
</evidence>
<accession>A0A366M8K5</accession>
<reference evidence="5 6" key="1">
    <citation type="submission" date="2018-06" db="EMBL/GenBank/DDBJ databases">
        <title>Sphaerisporangium craniellae sp. nov., isolated from a marine sponge in the South China Sea.</title>
        <authorList>
            <person name="Li L."/>
        </authorList>
    </citation>
    <scope>NUCLEOTIDE SEQUENCE [LARGE SCALE GENOMIC DNA]</scope>
    <source>
        <strain evidence="5 6">LHW63015</strain>
    </source>
</reference>
<keyword evidence="1" id="KW-0805">Transcription regulation</keyword>
<dbReference type="Pfam" id="PF12852">
    <property type="entry name" value="Cupin_6"/>
    <property type="match status" value="1"/>
</dbReference>
<name>A0A366M8K5_9ACTN</name>
<dbReference type="PROSITE" id="PS01124">
    <property type="entry name" value="HTH_ARAC_FAMILY_2"/>
    <property type="match status" value="1"/>
</dbReference>
<organism evidence="5 6">
    <name type="scientific">Spongiactinospora rosea</name>
    <dbReference type="NCBI Taxonomy" id="2248750"/>
    <lineage>
        <taxon>Bacteria</taxon>
        <taxon>Bacillati</taxon>
        <taxon>Actinomycetota</taxon>
        <taxon>Actinomycetes</taxon>
        <taxon>Streptosporangiales</taxon>
        <taxon>Streptosporangiaceae</taxon>
        <taxon>Spongiactinospora</taxon>
    </lineage>
</organism>
<keyword evidence="3" id="KW-0804">Transcription</keyword>
<dbReference type="PANTHER" id="PTHR46796">
    <property type="entry name" value="HTH-TYPE TRANSCRIPTIONAL ACTIVATOR RHAS-RELATED"/>
    <property type="match status" value="1"/>
</dbReference>
<dbReference type="AlphaFoldDB" id="A0A366M8K5"/>
<dbReference type="InterPro" id="IPR009057">
    <property type="entry name" value="Homeodomain-like_sf"/>
</dbReference>
<dbReference type="InterPro" id="IPR020449">
    <property type="entry name" value="Tscrpt_reg_AraC-type_HTH"/>
</dbReference>
<evidence type="ECO:0000256" key="1">
    <source>
        <dbReference type="ARBA" id="ARBA00023015"/>
    </source>
</evidence>
<evidence type="ECO:0000313" key="6">
    <source>
        <dbReference type="Proteomes" id="UP000253303"/>
    </source>
</evidence>
<evidence type="ECO:0000259" key="4">
    <source>
        <dbReference type="PROSITE" id="PS01124"/>
    </source>
</evidence>
<evidence type="ECO:0000256" key="2">
    <source>
        <dbReference type="ARBA" id="ARBA00023125"/>
    </source>
</evidence>
<protein>
    <submittedName>
        <fullName evidence="5">AraC family transcriptional regulator</fullName>
    </submittedName>
</protein>
<dbReference type="Gene3D" id="1.10.10.60">
    <property type="entry name" value="Homeodomain-like"/>
    <property type="match status" value="2"/>
</dbReference>
<feature type="domain" description="HTH araC/xylS-type" evidence="4">
    <location>
        <begin position="189"/>
        <end position="287"/>
    </location>
</feature>
<keyword evidence="6" id="KW-1185">Reference proteome</keyword>
<gene>
    <name evidence="5" type="ORF">DP939_05155</name>
</gene>